<dbReference type="SMART" id="SM01130">
    <property type="entry name" value="DHDPS"/>
    <property type="match status" value="1"/>
</dbReference>
<organism evidence="5 6">
    <name type="scientific">Nakamurella alba</name>
    <dbReference type="NCBI Taxonomy" id="2665158"/>
    <lineage>
        <taxon>Bacteria</taxon>
        <taxon>Bacillati</taxon>
        <taxon>Actinomycetota</taxon>
        <taxon>Actinomycetes</taxon>
        <taxon>Nakamurellales</taxon>
        <taxon>Nakamurellaceae</taxon>
        <taxon>Nakamurella</taxon>
    </lineage>
</organism>
<evidence type="ECO:0000256" key="1">
    <source>
        <dbReference type="ARBA" id="ARBA00023239"/>
    </source>
</evidence>
<feature type="binding site" evidence="4">
    <location>
        <position position="65"/>
    </location>
    <ligand>
        <name>pyruvate</name>
        <dbReference type="ChEBI" id="CHEBI:15361"/>
    </ligand>
</feature>
<evidence type="ECO:0000256" key="4">
    <source>
        <dbReference type="PIRSR" id="PIRSR001365-2"/>
    </source>
</evidence>
<keyword evidence="1 2" id="KW-0456">Lyase</keyword>
<gene>
    <name evidence="5" type="ORF">GIS00_24940</name>
</gene>
<dbReference type="SUPFAM" id="SSF51569">
    <property type="entry name" value="Aldolase"/>
    <property type="match status" value="1"/>
</dbReference>
<dbReference type="InterPro" id="IPR013785">
    <property type="entry name" value="Aldolase_TIM"/>
</dbReference>
<dbReference type="EMBL" id="WLYK01000016">
    <property type="protein sequence ID" value="MTD17185.1"/>
    <property type="molecule type" value="Genomic_DNA"/>
</dbReference>
<comment type="caution">
    <text evidence="5">The sequence shown here is derived from an EMBL/GenBank/DDBJ whole genome shotgun (WGS) entry which is preliminary data.</text>
</comment>
<dbReference type="PANTHER" id="PTHR12128">
    <property type="entry name" value="DIHYDRODIPICOLINATE SYNTHASE"/>
    <property type="match status" value="1"/>
</dbReference>
<dbReference type="CDD" id="cd00408">
    <property type="entry name" value="DHDPS-like"/>
    <property type="match status" value="1"/>
</dbReference>
<keyword evidence="6" id="KW-1185">Reference proteome</keyword>
<dbReference type="AlphaFoldDB" id="A0A7K1FSQ4"/>
<dbReference type="PIRSF" id="PIRSF001365">
    <property type="entry name" value="DHDPS"/>
    <property type="match status" value="1"/>
</dbReference>
<dbReference type="InterPro" id="IPR002220">
    <property type="entry name" value="DapA-like"/>
</dbReference>
<dbReference type="RefSeq" id="WP_154771184.1">
    <property type="nucleotide sequence ID" value="NZ_WLYK01000016.1"/>
</dbReference>
<accession>A0A7K1FSQ4</accession>
<dbReference type="Pfam" id="PF00701">
    <property type="entry name" value="DHDPS"/>
    <property type="match status" value="1"/>
</dbReference>
<name>A0A7K1FSQ4_9ACTN</name>
<feature type="active site" description="Schiff-base intermediate with substrate" evidence="3">
    <location>
        <position position="175"/>
    </location>
</feature>
<evidence type="ECO:0000256" key="2">
    <source>
        <dbReference type="PIRNR" id="PIRNR001365"/>
    </source>
</evidence>
<sequence length="315" mass="32342">MTEQLGSGGAVGTADSLRDALQGVVCVVVAPFRDGTAAVDEERCTALVARIAAGGVHAVTALGNTAEVFQLTPVERRAHLRSVADGAGPALGLAGLAGSLAEILDGATMAADLGYRAVMLHEPLDPLTDSVGIHAFWDAVLDRIDLPAVLYTRSGRVSGSALRALADRPEVAGIKYAAADVGLLGRLADGDDGCVWINGSAEARVPATAELGIRGFTSGLANIRPDLALAVHRAAAVGDSEVLDWLLGSVGPFERLRNVDGGRRNVAVVKQGLRWSGFDVGDVRPPAMAADPAEVAAIMRALPSPEQVAVRVAGL</sequence>
<dbReference type="GO" id="GO:0008840">
    <property type="term" value="F:4-hydroxy-tetrahydrodipicolinate synthase activity"/>
    <property type="evidence" value="ECO:0007669"/>
    <property type="project" value="TreeGrafter"/>
</dbReference>
<reference evidence="5 6" key="1">
    <citation type="submission" date="2019-11" db="EMBL/GenBank/DDBJ databases">
        <authorList>
            <person name="Jiang L.-Q."/>
        </authorList>
    </citation>
    <scope>NUCLEOTIDE SEQUENCE [LARGE SCALE GENOMIC DNA]</scope>
    <source>
        <strain evidence="5 6">YIM 132087</strain>
    </source>
</reference>
<proteinExistence type="inferred from homology"/>
<dbReference type="PANTHER" id="PTHR12128:SF19">
    <property type="entry name" value="5-DEHYDRO-4-DEOXYGLUCARATE DEHYDRATASE 2-RELATED"/>
    <property type="match status" value="1"/>
</dbReference>
<dbReference type="Proteomes" id="UP000460221">
    <property type="component" value="Unassembled WGS sequence"/>
</dbReference>
<comment type="similarity">
    <text evidence="2">Belongs to the DapA family.</text>
</comment>
<evidence type="ECO:0000313" key="6">
    <source>
        <dbReference type="Proteomes" id="UP000460221"/>
    </source>
</evidence>
<dbReference type="Gene3D" id="3.20.20.70">
    <property type="entry name" value="Aldolase class I"/>
    <property type="match status" value="1"/>
</dbReference>
<evidence type="ECO:0000256" key="3">
    <source>
        <dbReference type="PIRSR" id="PIRSR001365-1"/>
    </source>
</evidence>
<protein>
    <submittedName>
        <fullName evidence="5">Dihydrodipicolinate synthase family protein</fullName>
    </submittedName>
</protein>
<feature type="active site" description="Proton donor/acceptor" evidence="3">
    <location>
        <position position="151"/>
    </location>
</feature>
<evidence type="ECO:0000313" key="5">
    <source>
        <dbReference type="EMBL" id="MTD17185.1"/>
    </source>
</evidence>